<evidence type="ECO:0000313" key="5">
    <source>
        <dbReference type="Proteomes" id="UP001501126"/>
    </source>
</evidence>
<comment type="caution">
    <text evidence="4">The sequence shown here is derived from an EMBL/GenBank/DDBJ whole genome shotgun (WGS) entry which is preliminary data.</text>
</comment>
<dbReference type="GO" id="GO:0003677">
    <property type="term" value="F:DNA binding"/>
    <property type="evidence" value="ECO:0007669"/>
    <property type="project" value="UniProtKB-KW"/>
</dbReference>
<dbReference type="RefSeq" id="WP_343786643.1">
    <property type="nucleotide sequence ID" value="NZ_BAAAFH010000011.1"/>
</dbReference>
<accession>A0ABN1MR08</accession>
<dbReference type="InterPro" id="IPR046947">
    <property type="entry name" value="LytR-like"/>
</dbReference>
<dbReference type="InterPro" id="IPR007492">
    <property type="entry name" value="LytTR_DNA-bd_dom"/>
</dbReference>
<dbReference type="PANTHER" id="PTHR37299">
    <property type="entry name" value="TRANSCRIPTIONAL REGULATOR-RELATED"/>
    <property type="match status" value="1"/>
</dbReference>
<dbReference type="SUPFAM" id="SSF52172">
    <property type="entry name" value="CheY-like"/>
    <property type="match status" value="1"/>
</dbReference>
<dbReference type="SMART" id="SM00448">
    <property type="entry name" value="REC"/>
    <property type="match status" value="1"/>
</dbReference>
<name>A0ABN1MR08_9FLAO</name>
<feature type="modified residue" description="4-aspartylphosphate" evidence="1">
    <location>
        <position position="53"/>
    </location>
</feature>
<reference evidence="4 5" key="1">
    <citation type="journal article" date="2019" name="Int. J. Syst. Evol. Microbiol.">
        <title>The Global Catalogue of Microorganisms (GCM) 10K type strain sequencing project: providing services to taxonomists for standard genome sequencing and annotation.</title>
        <authorList>
            <consortium name="The Broad Institute Genomics Platform"/>
            <consortium name="The Broad Institute Genome Sequencing Center for Infectious Disease"/>
            <person name="Wu L."/>
            <person name="Ma J."/>
        </authorList>
    </citation>
    <scope>NUCLEOTIDE SEQUENCE [LARGE SCALE GENOMIC DNA]</scope>
    <source>
        <strain evidence="4 5">JCM 16083</strain>
    </source>
</reference>
<dbReference type="InterPro" id="IPR011006">
    <property type="entry name" value="CheY-like_superfamily"/>
</dbReference>
<feature type="domain" description="Response regulatory" evidence="2">
    <location>
        <begin position="2"/>
        <end position="113"/>
    </location>
</feature>
<sequence>MKVVIVDDERLARAELTQLLGEYDDVQIIGEAKNVDEATDLLKEKDADVVFLDIQMPEKNGFELLEQLPACPDVVFVTAYDEYAIKAFEVNALDYLLKPVDPKRLSETLDKLRPRISSEKEENSDEKPGKLSISDRIFIKDGEKCWFVELDKVRMFESEGNYVKVHFDNFRPLILRSLNNLEDRLDSKHFFRANRKYIINLKWVSRIESWFNGGLQVELREGEKVEISRRQAIKFKDLMSL</sequence>
<dbReference type="PANTHER" id="PTHR37299:SF1">
    <property type="entry name" value="STAGE 0 SPORULATION PROTEIN A HOMOLOG"/>
    <property type="match status" value="1"/>
</dbReference>
<evidence type="ECO:0000259" key="2">
    <source>
        <dbReference type="PROSITE" id="PS50110"/>
    </source>
</evidence>
<gene>
    <name evidence="4" type="ORF">GCM10009118_17110</name>
</gene>
<dbReference type="Gene3D" id="3.40.50.2300">
    <property type="match status" value="1"/>
</dbReference>
<dbReference type="Pfam" id="PF04397">
    <property type="entry name" value="LytTR"/>
    <property type="match status" value="1"/>
</dbReference>
<dbReference type="InterPro" id="IPR001789">
    <property type="entry name" value="Sig_transdc_resp-reg_receiver"/>
</dbReference>
<protein>
    <submittedName>
        <fullName evidence="4">LytTR family DNA-binding domain-containing protein</fullName>
    </submittedName>
</protein>
<evidence type="ECO:0000256" key="1">
    <source>
        <dbReference type="PROSITE-ProRule" id="PRU00169"/>
    </source>
</evidence>
<dbReference type="Gene3D" id="2.40.50.1020">
    <property type="entry name" value="LytTr DNA-binding domain"/>
    <property type="match status" value="1"/>
</dbReference>
<organism evidence="4 5">
    <name type="scientific">Wandonia haliotis</name>
    <dbReference type="NCBI Taxonomy" id="574963"/>
    <lineage>
        <taxon>Bacteria</taxon>
        <taxon>Pseudomonadati</taxon>
        <taxon>Bacteroidota</taxon>
        <taxon>Flavobacteriia</taxon>
        <taxon>Flavobacteriales</taxon>
        <taxon>Crocinitomicaceae</taxon>
        <taxon>Wandonia</taxon>
    </lineage>
</organism>
<proteinExistence type="predicted"/>
<keyword evidence="4" id="KW-0238">DNA-binding</keyword>
<keyword evidence="5" id="KW-1185">Reference proteome</keyword>
<feature type="domain" description="HTH LytTR-type" evidence="3">
    <location>
        <begin position="137"/>
        <end position="241"/>
    </location>
</feature>
<dbReference type="EMBL" id="BAAAFH010000011">
    <property type="protein sequence ID" value="GAA0875302.1"/>
    <property type="molecule type" value="Genomic_DNA"/>
</dbReference>
<keyword evidence="1" id="KW-0597">Phosphoprotein</keyword>
<evidence type="ECO:0000259" key="3">
    <source>
        <dbReference type="PROSITE" id="PS50930"/>
    </source>
</evidence>
<dbReference type="SMART" id="SM00850">
    <property type="entry name" value="LytTR"/>
    <property type="match status" value="1"/>
</dbReference>
<dbReference type="PROSITE" id="PS50930">
    <property type="entry name" value="HTH_LYTTR"/>
    <property type="match status" value="1"/>
</dbReference>
<dbReference type="Proteomes" id="UP001501126">
    <property type="component" value="Unassembled WGS sequence"/>
</dbReference>
<dbReference type="PROSITE" id="PS50110">
    <property type="entry name" value="RESPONSE_REGULATORY"/>
    <property type="match status" value="1"/>
</dbReference>
<dbReference type="Pfam" id="PF00072">
    <property type="entry name" value="Response_reg"/>
    <property type="match status" value="1"/>
</dbReference>
<evidence type="ECO:0000313" key="4">
    <source>
        <dbReference type="EMBL" id="GAA0875302.1"/>
    </source>
</evidence>